<dbReference type="PANTHER" id="PTHR30349">
    <property type="entry name" value="PHAGE INTEGRASE-RELATED"/>
    <property type="match status" value="1"/>
</dbReference>
<dbReference type="PANTHER" id="PTHR30349:SF41">
    <property type="entry name" value="INTEGRASE_RECOMBINASE PROTEIN MJ0367-RELATED"/>
    <property type="match status" value="1"/>
</dbReference>
<comment type="function">
    <text evidence="1">Site-specific tyrosine recombinase, which acts by catalyzing the cutting and rejoining of the recombining DNA molecules.</text>
</comment>
<name>A0A939D695_CLOAM</name>
<feature type="domain" description="Tyr recombinase" evidence="7">
    <location>
        <begin position="113"/>
        <end position="293"/>
    </location>
</feature>
<dbReference type="InterPro" id="IPR050090">
    <property type="entry name" value="Tyrosine_recombinase_XerCD"/>
</dbReference>
<gene>
    <name evidence="9" type="ORF">JYB65_00455</name>
</gene>
<keyword evidence="10" id="KW-1185">Reference proteome</keyword>
<dbReference type="InterPro" id="IPR013762">
    <property type="entry name" value="Integrase-like_cat_sf"/>
</dbReference>
<keyword evidence="3" id="KW-0229">DNA integration</keyword>
<evidence type="ECO:0000256" key="2">
    <source>
        <dbReference type="ARBA" id="ARBA00008857"/>
    </source>
</evidence>
<dbReference type="EMBL" id="JAFJZZ010000001">
    <property type="protein sequence ID" value="MBN7771831.1"/>
    <property type="molecule type" value="Genomic_DNA"/>
</dbReference>
<protein>
    <submittedName>
        <fullName evidence="9">Tyrosine-type recombinase/integrase</fullName>
    </submittedName>
</protein>
<dbReference type="PROSITE" id="PS51898">
    <property type="entry name" value="TYR_RECOMBINASE"/>
    <property type="match status" value="1"/>
</dbReference>
<dbReference type="Proteomes" id="UP000664545">
    <property type="component" value="Unassembled WGS sequence"/>
</dbReference>
<dbReference type="InterPro" id="IPR002104">
    <property type="entry name" value="Integrase_catalytic"/>
</dbReference>
<dbReference type="GO" id="GO:0015074">
    <property type="term" value="P:DNA integration"/>
    <property type="evidence" value="ECO:0007669"/>
    <property type="project" value="InterPro"/>
</dbReference>
<dbReference type="GO" id="GO:0006310">
    <property type="term" value="P:DNA recombination"/>
    <property type="evidence" value="ECO:0007669"/>
    <property type="project" value="UniProtKB-KW"/>
</dbReference>
<evidence type="ECO:0000256" key="3">
    <source>
        <dbReference type="ARBA" id="ARBA00022908"/>
    </source>
</evidence>
<dbReference type="PROSITE" id="PS51900">
    <property type="entry name" value="CB"/>
    <property type="match status" value="1"/>
</dbReference>
<keyword evidence="5" id="KW-0233">DNA recombination</keyword>
<dbReference type="Pfam" id="PF00589">
    <property type="entry name" value="Phage_integrase"/>
    <property type="match status" value="1"/>
</dbReference>
<feature type="domain" description="Core-binding (CB)" evidence="8">
    <location>
        <begin position="12"/>
        <end position="95"/>
    </location>
</feature>
<dbReference type="InterPro" id="IPR004107">
    <property type="entry name" value="Integrase_SAM-like_N"/>
</dbReference>
<evidence type="ECO:0000256" key="4">
    <source>
        <dbReference type="ARBA" id="ARBA00023125"/>
    </source>
</evidence>
<comment type="similarity">
    <text evidence="2">Belongs to the 'phage' integrase family.</text>
</comment>
<dbReference type="RefSeq" id="WP_206580622.1">
    <property type="nucleotide sequence ID" value="NZ_JAFJZZ010000001.1"/>
</dbReference>
<organism evidence="9 10">
    <name type="scientific">Clostridium aminobutyricum</name>
    <dbReference type="NCBI Taxonomy" id="33953"/>
    <lineage>
        <taxon>Bacteria</taxon>
        <taxon>Bacillati</taxon>
        <taxon>Bacillota</taxon>
        <taxon>Clostridia</taxon>
        <taxon>Eubacteriales</taxon>
        <taxon>Clostridiaceae</taxon>
        <taxon>Clostridium</taxon>
    </lineage>
</organism>
<dbReference type="AlphaFoldDB" id="A0A939D695"/>
<evidence type="ECO:0000313" key="10">
    <source>
        <dbReference type="Proteomes" id="UP000664545"/>
    </source>
</evidence>
<evidence type="ECO:0000256" key="5">
    <source>
        <dbReference type="ARBA" id="ARBA00023172"/>
    </source>
</evidence>
<dbReference type="InterPro" id="IPR011010">
    <property type="entry name" value="DNA_brk_join_enz"/>
</dbReference>
<evidence type="ECO:0000259" key="8">
    <source>
        <dbReference type="PROSITE" id="PS51900"/>
    </source>
</evidence>
<sequence>MSKIKMCDSESRSIKDGCEEFLLMCKVRNYSKYTIKYYENVIRSFEIFYSLDNDIEEVTELLVNKYLLFLNNKGIAGKTIKTYIGGIRTVFYFFMEKGWIERFIIKMPKFEKPIKSVYTKEELTILLKKPDLKKCGFTEYRNWVIVNYLIGTGQRLNSIINIKIGHIDLLNAVVFLRVTKNRKETILPLTSSLVDILKEYLKYRKGKTNDYLFCNSTADQMSRGCITCAIRNYNRARGIEKTSIHMFRHSFAYNYLLNGGDVFRLQKLMTHNDISTTKEYLNLSLEDLQVDFEEYNPLENIVKKNHTIKIR</sequence>
<dbReference type="Gene3D" id="1.10.443.10">
    <property type="entry name" value="Intergrase catalytic core"/>
    <property type="match status" value="1"/>
</dbReference>
<evidence type="ECO:0000256" key="6">
    <source>
        <dbReference type="PROSITE-ProRule" id="PRU01248"/>
    </source>
</evidence>
<dbReference type="SUPFAM" id="SSF56349">
    <property type="entry name" value="DNA breaking-rejoining enzymes"/>
    <property type="match status" value="1"/>
</dbReference>
<comment type="caution">
    <text evidence="9">The sequence shown here is derived from an EMBL/GenBank/DDBJ whole genome shotgun (WGS) entry which is preliminary data.</text>
</comment>
<dbReference type="InterPro" id="IPR044068">
    <property type="entry name" value="CB"/>
</dbReference>
<keyword evidence="4 6" id="KW-0238">DNA-binding</keyword>
<accession>A0A939D695</accession>
<evidence type="ECO:0000256" key="1">
    <source>
        <dbReference type="ARBA" id="ARBA00003283"/>
    </source>
</evidence>
<reference evidence="9" key="1">
    <citation type="submission" date="2021-02" db="EMBL/GenBank/DDBJ databases">
        <title>Abyssanaerobacter marinus gen.nov., sp., nov, anaerobic bacterium isolated from the Onnuri vent field of Indian Ocean and suggestion of Mogibacteriaceae fam. nov., and proposal of reclassification of ambiguous this family's genus member.</title>
        <authorList>
            <person name="Kim Y.J."/>
            <person name="Yang J.-A."/>
        </authorList>
    </citation>
    <scope>NUCLEOTIDE SEQUENCE</scope>
    <source>
        <strain evidence="9">DSM 2634</strain>
    </source>
</reference>
<evidence type="ECO:0000259" key="7">
    <source>
        <dbReference type="PROSITE" id="PS51898"/>
    </source>
</evidence>
<proteinExistence type="inferred from homology"/>
<dbReference type="GO" id="GO:0003677">
    <property type="term" value="F:DNA binding"/>
    <property type="evidence" value="ECO:0007669"/>
    <property type="project" value="UniProtKB-UniRule"/>
</dbReference>
<evidence type="ECO:0000313" key="9">
    <source>
        <dbReference type="EMBL" id="MBN7771831.1"/>
    </source>
</evidence>
<dbReference type="Gene3D" id="1.10.150.130">
    <property type="match status" value="1"/>
</dbReference>
<dbReference type="Pfam" id="PF13495">
    <property type="entry name" value="Phage_int_SAM_4"/>
    <property type="match status" value="1"/>
</dbReference>
<dbReference type="InterPro" id="IPR010998">
    <property type="entry name" value="Integrase_recombinase_N"/>
</dbReference>